<accession>A0A7W8BIB9</accession>
<dbReference type="EMBL" id="JACHJE010000001">
    <property type="protein sequence ID" value="MBB5123462.1"/>
    <property type="molecule type" value="Genomic_DNA"/>
</dbReference>
<protein>
    <submittedName>
        <fullName evidence="1">Uncharacterized protein</fullName>
    </submittedName>
</protein>
<dbReference type="AlphaFoldDB" id="A0A7W8BIB9"/>
<organism evidence="1 2">
    <name type="scientific">Streptomyces griseoloalbus</name>
    <dbReference type="NCBI Taxonomy" id="67303"/>
    <lineage>
        <taxon>Bacteria</taxon>
        <taxon>Bacillati</taxon>
        <taxon>Actinomycetota</taxon>
        <taxon>Actinomycetes</taxon>
        <taxon>Kitasatosporales</taxon>
        <taxon>Streptomycetaceae</taxon>
        <taxon>Streptomyces</taxon>
    </lineage>
</organism>
<dbReference type="Pfam" id="PF12903">
    <property type="entry name" value="DUF3830"/>
    <property type="match status" value="1"/>
</dbReference>
<keyword evidence="2" id="KW-1185">Reference proteome</keyword>
<evidence type="ECO:0000313" key="1">
    <source>
        <dbReference type="EMBL" id="MBB5123462.1"/>
    </source>
</evidence>
<comment type="caution">
    <text evidence="1">The sequence shown here is derived from an EMBL/GenBank/DDBJ whole genome shotgun (WGS) entry which is preliminary data.</text>
</comment>
<sequence length="68" mass="7535">MADRYLAISLVKRGITCTARLLDDRAPITGEAVWKSLPLSGDVYHATYARNEIYAPFPPFAASWPPPD</sequence>
<dbReference type="InterPro" id="IPR024532">
    <property type="entry name" value="DUF3830"/>
</dbReference>
<proteinExistence type="predicted"/>
<reference evidence="1 2" key="1">
    <citation type="submission" date="2020-08" db="EMBL/GenBank/DDBJ databases">
        <title>Genomic Encyclopedia of Type Strains, Phase III (KMG-III): the genomes of soil and plant-associated and newly described type strains.</title>
        <authorList>
            <person name="Whitman W."/>
        </authorList>
    </citation>
    <scope>NUCLEOTIDE SEQUENCE [LARGE SCALE GENOMIC DNA]</scope>
    <source>
        <strain evidence="1 2">CECT 3226</strain>
    </source>
</reference>
<dbReference type="Gene3D" id="2.40.100.20">
    <property type="match status" value="1"/>
</dbReference>
<name>A0A7W8BIB9_9ACTN</name>
<evidence type="ECO:0000313" key="2">
    <source>
        <dbReference type="Proteomes" id="UP000568022"/>
    </source>
</evidence>
<gene>
    <name evidence="1" type="ORF">FHS32_000174</name>
</gene>
<dbReference type="Proteomes" id="UP000568022">
    <property type="component" value="Unassembled WGS sequence"/>
</dbReference>